<proteinExistence type="predicted"/>
<keyword evidence="1" id="KW-1133">Transmembrane helix</keyword>
<dbReference type="STRING" id="440168.SAMN04487974_11472"/>
<dbReference type="EMBL" id="FNCS01000014">
    <property type="protein sequence ID" value="SDG97103.1"/>
    <property type="molecule type" value="Genomic_DNA"/>
</dbReference>
<sequence length="78" mass="8114">MVLMMTMSVVLISGLAVFAYMLATYALPFALALWAGRLALETGAGWIGAPLMPLVAGVASYYVLAILYAPRSCAGSSP</sequence>
<accession>A0A1G7YKT6</accession>
<dbReference type="Proteomes" id="UP000199495">
    <property type="component" value="Unassembled WGS sequence"/>
</dbReference>
<evidence type="ECO:0000256" key="1">
    <source>
        <dbReference type="SAM" id="Phobius"/>
    </source>
</evidence>
<feature type="transmembrane region" description="Helical" evidence="1">
    <location>
        <begin position="44"/>
        <end position="69"/>
    </location>
</feature>
<organism evidence="2 3">
    <name type="scientific">Pelagibacterium luteolum</name>
    <dbReference type="NCBI Taxonomy" id="440168"/>
    <lineage>
        <taxon>Bacteria</taxon>
        <taxon>Pseudomonadati</taxon>
        <taxon>Pseudomonadota</taxon>
        <taxon>Alphaproteobacteria</taxon>
        <taxon>Hyphomicrobiales</taxon>
        <taxon>Devosiaceae</taxon>
        <taxon>Pelagibacterium</taxon>
    </lineage>
</organism>
<keyword evidence="1" id="KW-0472">Membrane</keyword>
<dbReference type="RefSeq" id="WP_342027602.1">
    <property type="nucleotide sequence ID" value="NZ_FNCS01000014.1"/>
</dbReference>
<dbReference type="AlphaFoldDB" id="A0A1G7YKT6"/>
<protein>
    <submittedName>
        <fullName evidence="2">Uncharacterized protein</fullName>
    </submittedName>
</protein>
<reference evidence="2 3" key="1">
    <citation type="submission" date="2016-10" db="EMBL/GenBank/DDBJ databases">
        <authorList>
            <person name="de Groot N.N."/>
        </authorList>
    </citation>
    <scope>NUCLEOTIDE SEQUENCE [LARGE SCALE GENOMIC DNA]</scope>
    <source>
        <strain evidence="2 3">CGMCC 1.10267</strain>
    </source>
</reference>
<evidence type="ECO:0000313" key="3">
    <source>
        <dbReference type="Proteomes" id="UP000199495"/>
    </source>
</evidence>
<keyword evidence="1" id="KW-0812">Transmembrane</keyword>
<evidence type="ECO:0000313" key="2">
    <source>
        <dbReference type="EMBL" id="SDG97103.1"/>
    </source>
</evidence>
<keyword evidence="3" id="KW-1185">Reference proteome</keyword>
<name>A0A1G7YKT6_9HYPH</name>
<gene>
    <name evidence="2" type="ORF">SAMN04487974_11472</name>
</gene>